<evidence type="ECO:0000256" key="6">
    <source>
        <dbReference type="ARBA" id="ARBA00023239"/>
    </source>
</evidence>
<evidence type="ECO:0000256" key="9">
    <source>
        <dbReference type="SAM" id="SignalP"/>
    </source>
</evidence>
<dbReference type="InterPro" id="IPR033130">
    <property type="entry name" value="RNase_T2_His_AS_2"/>
</dbReference>
<dbReference type="Pfam" id="PF00445">
    <property type="entry name" value="Ribonuclease_T2"/>
    <property type="match status" value="2"/>
</dbReference>
<dbReference type="PROSITE" id="PS00531">
    <property type="entry name" value="RNASE_T2_2"/>
    <property type="match status" value="1"/>
</dbReference>
<gene>
    <name evidence="10" type="ORF">MKW98_009301</name>
</gene>
<dbReference type="PROSITE" id="PS00530">
    <property type="entry name" value="RNASE_T2_1"/>
    <property type="match status" value="1"/>
</dbReference>
<protein>
    <submittedName>
        <fullName evidence="10">Uncharacterized protein</fullName>
    </submittedName>
</protein>
<dbReference type="AlphaFoldDB" id="A0AAD4XCR6"/>
<dbReference type="CDD" id="cd01061">
    <property type="entry name" value="RNase_T2_euk"/>
    <property type="match status" value="1"/>
</dbReference>
<evidence type="ECO:0000313" key="10">
    <source>
        <dbReference type="EMBL" id="KAI3900691.1"/>
    </source>
</evidence>
<dbReference type="GO" id="GO:0033897">
    <property type="term" value="F:ribonuclease T2 activity"/>
    <property type="evidence" value="ECO:0007669"/>
    <property type="project" value="InterPro"/>
</dbReference>
<proteinExistence type="inferred from homology"/>
<dbReference type="GO" id="GO:0003723">
    <property type="term" value="F:RNA binding"/>
    <property type="evidence" value="ECO:0007669"/>
    <property type="project" value="InterPro"/>
</dbReference>
<dbReference type="PANTHER" id="PTHR11240">
    <property type="entry name" value="RIBONUCLEASE T2"/>
    <property type="match status" value="1"/>
</dbReference>
<name>A0AAD4XCR6_9MAGN</name>
<accession>A0AAD4XCR6</accession>
<feature type="signal peptide" evidence="9">
    <location>
        <begin position="1"/>
        <end position="27"/>
    </location>
</feature>
<keyword evidence="2" id="KW-0540">Nuclease</keyword>
<dbReference type="InterPro" id="IPR018188">
    <property type="entry name" value="RNase_T2_His_AS_1"/>
</dbReference>
<comment type="caution">
    <text evidence="10">The sequence shown here is derived from an EMBL/GenBank/DDBJ whole genome shotgun (WGS) entry which is preliminary data.</text>
</comment>
<dbReference type="GO" id="GO:0005576">
    <property type="term" value="C:extracellular region"/>
    <property type="evidence" value="ECO:0007669"/>
    <property type="project" value="TreeGrafter"/>
</dbReference>
<evidence type="ECO:0000256" key="5">
    <source>
        <dbReference type="ARBA" id="ARBA00023157"/>
    </source>
</evidence>
<feature type="active site" evidence="7">
    <location>
        <position position="65"/>
    </location>
</feature>
<keyword evidence="6" id="KW-0456">Lyase</keyword>
<reference evidence="10" key="1">
    <citation type="submission" date="2022-04" db="EMBL/GenBank/DDBJ databases">
        <title>A functionally conserved STORR gene fusion in Papaver species that diverged 16.8 million years ago.</title>
        <authorList>
            <person name="Catania T."/>
        </authorList>
    </citation>
    <scope>NUCLEOTIDE SEQUENCE</scope>
    <source>
        <strain evidence="10">S-188037</strain>
    </source>
</reference>
<feature type="chain" id="PRO_5042152007" evidence="9">
    <location>
        <begin position="28"/>
        <end position="300"/>
    </location>
</feature>
<keyword evidence="3" id="KW-0255">Endonuclease</keyword>
<keyword evidence="9" id="KW-0732">Signal</keyword>
<dbReference type="GO" id="GO:0006401">
    <property type="term" value="P:RNA catabolic process"/>
    <property type="evidence" value="ECO:0007669"/>
    <property type="project" value="TreeGrafter"/>
</dbReference>
<evidence type="ECO:0000256" key="1">
    <source>
        <dbReference type="ARBA" id="ARBA00007469"/>
    </source>
</evidence>
<dbReference type="SUPFAM" id="SSF55895">
    <property type="entry name" value="Ribonuclease Rh-like"/>
    <property type="match status" value="2"/>
</dbReference>
<evidence type="ECO:0000256" key="2">
    <source>
        <dbReference type="ARBA" id="ARBA00022722"/>
    </source>
</evidence>
<dbReference type="InterPro" id="IPR036430">
    <property type="entry name" value="RNase_T2-like_sf"/>
</dbReference>
<feature type="active site" evidence="7">
    <location>
        <position position="123"/>
    </location>
</feature>
<feature type="active site" evidence="7">
    <location>
        <position position="119"/>
    </location>
</feature>
<evidence type="ECO:0000256" key="3">
    <source>
        <dbReference type="ARBA" id="ARBA00022759"/>
    </source>
</evidence>
<dbReference type="Proteomes" id="UP001202328">
    <property type="component" value="Unassembled WGS sequence"/>
</dbReference>
<evidence type="ECO:0000256" key="8">
    <source>
        <dbReference type="RuleBase" id="RU004328"/>
    </source>
</evidence>
<dbReference type="Gene3D" id="3.90.730.10">
    <property type="entry name" value="Ribonuclease T2-like"/>
    <property type="match status" value="1"/>
</dbReference>
<sequence>MKSSKLSFLIFLHILLVIQLFSTQCASQDFDFFYFVQSWPGSYCDTKRGCCFPSTGKPRADFGIHGLWPNYKDGSYPSSCDRDSLYDPSMLSDLKWDLQKNWPTLACPSGNGDAFWGHEWNKHGTCSESCLNQHDYFASALKLKRKINLLRILANSGKIYDLAHEQRIQPSEQASISRSFSAIYILLLIRMVLKCVCAGIKPDGRFYSLNRIKKAIREATGFIPGIQCNVDGDGNSQLYEIYICVDVNGSELIRCPVLPRQRCKSTVEFPYFGAIGENSSTDNGAMETVEVADDLELSAA</sequence>
<dbReference type="InterPro" id="IPR033697">
    <property type="entry name" value="Ribonuclease_T2_eukaryotic"/>
</dbReference>
<evidence type="ECO:0000256" key="7">
    <source>
        <dbReference type="PIRSR" id="PIRSR633697-1"/>
    </source>
</evidence>
<keyword evidence="5" id="KW-1015">Disulfide bond</keyword>
<dbReference type="PANTHER" id="PTHR11240:SF75">
    <property type="entry name" value="RIBONUCLEASE 3"/>
    <property type="match status" value="1"/>
</dbReference>
<organism evidence="10 11">
    <name type="scientific">Papaver atlanticum</name>
    <dbReference type="NCBI Taxonomy" id="357466"/>
    <lineage>
        <taxon>Eukaryota</taxon>
        <taxon>Viridiplantae</taxon>
        <taxon>Streptophyta</taxon>
        <taxon>Embryophyta</taxon>
        <taxon>Tracheophyta</taxon>
        <taxon>Spermatophyta</taxon>
        <taxon>Magnoliopsida</taxon>
        <taxon>Ranunculales</taxon>
        <taxon>Papaveraceae</taxon>
        <taxon>Papaveroideae</taxon>
        <taxon>Papaver</taxon>
    </lineage>
</organism>
<dbReference type="InterPro" id="IPR001568">
    <property type="entry name" value="RNase_T2-like"/>
</dbReference>
<dbReference type="EMBL" id="JAJJMB010011677">
    <property type="protein sequence ID" value="KAI3900691.1"/>
    <property type="molecule type" value="Genomic_DNA"/>
</dbReference>
<evidence type="ECO:0000313" key="11">
    <source>
        <dbReference type="Proteomes" id="UP001202328"/>
    </source>
</evidence>
<comment type="similarity">
    <text evidence="1 8">Belongs to the RNase T2 family.</text>
</comment>
<evidence type="ECO:0000256" key="4">
    <source>
        <dbReference type="ARBA" id="ARBA00022801"/>
    </source>
</evidence>
<keyword evidence="4" id="KW-0378">Hydrolase</keyword>
<keyword evidence="11" id="KW-1185">Reference proteome</keyword>
<dbReference type="GO" id="GO:0016787">
    <property type="term" value="F:hydrolase activity"/>
    <property type="evidence" value="ECO:0007669"/>
    <property type="project" value="UniProtKB-KW"/>
</dbReference>